<dbReference type="InterPro" id="IPR002110">
    <property type="entry name" value="Ankyrin_rpt"/>
</dbReference>
<feature type="compositionally biased region" description="Basic and acidic residues" evidence="5">
    <location>
        <begin position="1"/>
        <end position="10"/>
    </location>
</feature>
<proteinExistence type="predicted"/>
<evidence type="ECO:0008006" key="8">
    <source>
        <dbReference type="Google" id="ProtNLM"/>
    </source>
</evidence>
<dbReference type="SUPFAM" id="SSF48403">
    <property type="entry name" value="Ankyrin repeat"/>
    <property type="match status" value="1"/>
</dbReference>
<protein>
    <recommendedName>
        <fullName evidence="8">Ankyrin repeat protein</fullName>
    </recommendedName>
</protein>
<sequence>MKTRSQRDSSIEAESTDAGGHSLKENRLRNIQWDCADVDHVEFDESTATFYVFLKWPNGDVSEHPREEVYENCPQQASLSQSCRVLYSICKPILYRNDVANHRSSSVFHSIVHCRDQSDALKILASAKEGGADFIKCQDARKSHPLSFYRIDATLYSPLHLAARRGLDDIVAYLIDHGLDVDDKEGVNLSRKSPLMEAILNHQEPTAVLMVRRGASRGLCPSNSEAFQATIREGLTCLVRVIVERNGLDVNAELGYGCSPLVLAVCHRRGPMIPTLLELGARALPAMQRFCSDNAFLSILWMLDSGSTLLRESLEIDEMLELIFSIATERVSPAQKNQQVLALERLLEVLRQDKQTLGNAIAPSAQEFSDFLDALLQMVLSADHTDARLANLFLSWGAKIQTGVFLQLSKILGSSRFTENTGRCLRQKPGLLHCFDFVHHYSLHRPIPARGWAIRYFVNRVPNYAIRLVQGLKHHNLPLTRRGVEMLDLSSLENGIAPG</sequence>
<organism evidence="6 7">
    <name type="scientific">Fusarium sarcochroum</name>
    <dbReference type="NCBI Taxonomy" id="1208366"/>
    <lineage>
        <taxon>Eukaryota</taxon>
        <taxon>Fungi</taxon>
        <taxon>Dikarya</taxon>
        <taxon>Ascomycota</taxon>
        <taxon>Pezizomycotina</taxon>
        <taxon>Sordariomycetes</taxon>
        <taxon>Hypocreomycetidae</taxon>
        <taxon>Hypocreales</taxon>
        <taxon>Nectriaceae</taxon>
        <taxon>Fusarium</taxon>
        <taxon>Fusarium lateritium species complex</taxon>
    </lineage>
</organism>
<dbReference type="SUPFAM" id="SSF54160">
    <property type="entry name" value="Chromo domain-like"/>
    <property type="match status" value="1"/>
</dbReference>
<evidence type="ECO:0000313" key="6">
    <source>
        <dbReference type="EMBL" id="KAF4943804.1"/>
    </source>
</evidence>
<dbReference type="AlphaFoldDB" id="A0A8H4WN97"/>
<evidence type="ECO:0000313" key="7">
    <source>
        <dbReference type="Proteomes" id="UP000622797"/>
    </source>
</evidence>
<comment type="caution">
    <text evidence="6">The sequence shown here is derived from an EMBL/GenBank/DDBJ whole genome shotgun (WGS) entry which is preliminary data.</text>
</comment>
<feature type="region of interest" description="Disordered" evidence="5">
    <location>
        <begin position="1"/>
        <end position="21"/>
    </location>
</feature>
<evidence type="ECO:0000256" key="2">
    <source>
        <dbReference type="ARBA" id="ARBA00022737"/>
    </source>
</evidence>
<dbReference type="OrthoDB" id="341259at2759"/>
<dbReference type="PROSITE" id="PS50297">
    <property type="entry name" value="ANK_REP_REGION"/>
    <property type="match status" value="1"/>
</dbReference>
<gene>
    <name evidence="6" type="ORF">FSARC_14828</name>
</gene>
<evidence type="ECO:0000256" key="5">
    <source>
        <dbReference type="SAM" id="MobiDB-lite"/>
    </source>
</evidence>
<dbReference type="InterPro" id="IPR016197">
    <property type="entry name" value="Chromo-like_dom_sf"/>
</dbReference>
<name>A0A8H4WN97_9HYPO</name>
<feature type="repeat" description="ANK" evidence="4">
    <location>
        <begin position="154"/>
        <end position="186"/>
    </location>
</feature>
<keyword evidence="2" id="KW-0677">Repeat</keyword>
<dbReference type="Pfam" id="PF12796">
    <property type="entry name" value="Ank_2"/>
    <property type="match status" value="1"/>
</dbReference>
<dbReference type="Gene3D" id="1.25.40.20">
    <property type="entry name" value="Ankyrin repeat-containing domain"/>
    <property type="match status" value="1"/>
</dbReference>
<dbReference type="PANTHER" id="PTHR24171">
    <property type="entry name" value="ANKYRIN REPEAT DOMAIN-CONTAINING PROTEIN 39-RELATED"/>
    <property type="match status" value="1"/>
</dbReference>
<dbReference type="Proteomes" id="UP000622797">
    <property type="component" value="Unassembled WGS sequence"/>
</dbReference>
<accession>A0A8H4WN97</accession>
<reference evidence="6" key="2">
    <citation type="submission" date="2020-05" db="EMBL/GenBank/DDBJ databases">
        <authorList>
            <person name="Kim H.-S."/>
            <person name="Proctor R.H."/>
            <person name="Brown D.W."/>
        </authorList>
    </citation>
    <scope>NUCLEOTIDE SEQUENCE</scope>
    <source>
        <strain evidence="6">NRRL 20472</strain>
    </source>
</reference>
<dbReference type="EMBL" id="JABEXW010001447">
    <property type="protein sequence ID" value="KAF4943804.1"/>
    <property type="molecule type" value="Genomic_DNA"/>
</dbReference>
<keyword evidence="7" id="KW-1185">Reference proteome</keyword>
<evidence type="ECO:0000256" key="4">
    <source>
        <dbReference type="PROSITE-ProRule" id="PRU00023"/>
    </source>
</evidence>
<evidence type="ECO:0000256" key="3">
    <source>
        <dbReference type="ARBA" id="ARBA00023043"/>
    </source>
</evidence>
<evidence type="ECO:0000256" key="1">
    <source>
        <dbReference type="ARBA" id="ARBA00011353"/>
    </source>
</evidence>
<dbReference type="Gene3D" id="2.40.50.40">
    <property type="match status" value="1"/>
</dbReference>
<keyword evidence="3 4" id="KW-0040">ANK repeat</keyword>
<dbReference type="InterPro" id="IPR036770">
    <property type="entry name" value="Ankyrin_rpt-contain_sf"/>
</dbReference>
<comment type="subunit">
    <text evidence="1">Component of the NuA4 histone acetyltransferase complex.</text>
</comment>
<dbReference type="PROSITE" id="PS50088">
    <property type="entry name" value="ANK_REPEAT"/>
    <property type="match status" value="1"/>
</dbReference>
<reference evidence="6" key="1">
    <citation type="journal article" date="2020" name="BMC Genomics">
        <title>Correction to: Identification and distribution of gene clusters required for synthesis of sphingolipid metabolism inhibitors in diverse species of the filamentous fungus Fusarium.</title>
        <authorList>
            <person name="Kim H.S."/>
            <person name="Lohmar J.M."/>
            <person name="Busman M."/>
            <person name="Brown D.W."/>
            <person name="Naumann T.A."/>
            <person name="Divon H.H."/>
            <person name="Lysoe E."/>
            <person name="Uhlig S."/>
            <person name="Proctor R.H."/>
        </authorList>
    </citation>
    <scope>NUCLEOTIDE SEQUENCE</scope>
    <source>
        <strain evidence="6">NRRL 20472</strain>
    </source>
</reference>
<dbReference type="SMART" id="SM00248">
    <property type="entry name" value="ANK"/>
    <property type="match status" value="3"/>
</dbReference>